<evidence type="ECO:0000313" key="3">
    <source>
        <dbReference type="Proteomes" id="UP000604765"/>
    </source>
</evidence>
<keyword evidence="3" id="KW-1185">Reference proteome</keyword>
<evidence type="ECO:0000259" key="1">
    <source>
        <dbReference type="PROSITE" id="PS50056"/>
    </source>
</evidence>
<comment type="caution">
    <text evidence="2">The sequence shown here is derived from an EMBL/GenBank/DDBJ whole genome shotgun (WGS) entry which is preliminary data.</text>
</comment>
<reference evidence="2 3" key="1">
    <citation type="journal article" date="2021" name="Int. J. Syst. Evol. Microbiol.">
        <title>Lentilactobacillus fungorum sp. nov., isolated from spent mushroom substrates.</title>
        <authorList>
            <person name="Tohno M."/>
            <person name="Tanizawa Y."/>
            <person name="Kojima Y."/>
            <person name="Sakamoto M."/>
            <person name="Ohkuma M."/>
            <person name="Kobayashi H."/>
        </authorList>
    </citation>
    <scope>NUCLEOTIDE SEQUENCE [LARGE SCALE GENOMIC DNA]</scope>
    <source>
        <strain evidence="2 3">YK48G</strain>
    </source>
</reference>
<dbReference type="EMBL" id="BNJR01000007">
    <property type="protein sequence ID" value="GHP13343.1"/>
    <property type="molecule type" value="Genomic_DNA"/>
</dbReference>
<feature type="domain" description="Tyrosine specific protein phosphatases" evidence="1">
    <location>
        <begin position="135"/>
        <end position="169"/>
    </location>
</feature>
<dbReference type="RefSeq" id="WP_203629378.1">
    <property type="nucleotide sequence ID" value="NZ_BNJR01000007.1"/>
</dbReference>
<dbReference type="InterPro" id="IPR026893">
    <property type="entry name" value="Tyr/Ser_Pase_IphP-type"/>
</dbReference>
<name>A0ABQ3VY68_9LACO</name>
<dbReference type="PROSITE" id="PS50056">
    <property type="entry name" value="TYR_PHOSPHATASE_2"/>
    <property type="match status" value="1"/>
</dbReference>
<organism evidence="2 3">
    <name type="scientific">Lentilactobacillus fungorum</name>
    <dbReference type="NCBI Taxonomy" id="2201250"/>
    <lineage>
        <taxon>Bacteria</taxon>
        <taxon>Bacillati</taxon>
        <taxon>Bacillota</taxon>
        <taxon>Bacilli</taxon>
        <taxon>Lactobacillales</taxon>
        <taxon>Lactobacillaceae</taxon>
        <taxon>Lentilactobacillus</taxon>
    </lineage>
</organism>
<gene>
    <name evidence="2" type="ORF">YK48G_07680</name>
</gene>
<dbReference type="InterPro" id="IPR029021">
    <property type="entry name" value="Prot-tyrosine_phosphatase-like"/>
</dbReference>
<dbReference type="InterPro" id="IPR000387">
    <property type="entry name" value="Tyr_Pase_dom"/>
</dbReference>
<dbReference type="Proteomes" id="UP000604765">
    <property type="component" value="Unassembled WGS sequence"/>
</dbReference>
<proteinExistence type="predicted"/>
<dbReference type="Gene3D" id="3.90.190.10">
    <property type="entry name" value="Protein tyrosine phosphatase superfamily"/>
    <property type="match status" value="1"/>
</dbReference>
<dbReference type="InterPro" id="IPR016130">
    <property type="entry name" value="Tyr_Pase_AS"/>
</dbReference>
<protein>
    <submittedName>
        <fullName evidence="2">Protein-tyrosine-phosphatase</fullName>
    </submittedName>
</protein>
<accession>A0ABQ3VY68</accession>
<dbReference type="PROSITE" id="PS00383">
    <property type="entry name" value="TYR_PHOSPHATASE_1"/>
    <property type="match status" value="1"/>
</dbReference>
<sequence length="263" mass="30209">MAVANRHIEVSHSVNIRDLGGYPTVDGRKIKWHKLIRGGDLSELSVVDQQTLVDYGITVAVDLRSNAERQKYPDQVPDQIKLMALPLFNDDETESRTTTQRLQKAYSSNPRSGYLRMLYAYRRLVVNEQPQKAYRQFFSYLEQYGTNETVLFHCSAGKDRTGMMTVLLLSVLGVNPEIIRRDYLLTNKFSVPRINHRIELAKKAHMNRSFIASLRDLSSVSIDYFDQAMTIINYEFGGIQAYLKDVVGLTDADCERLKDIYLE</sequence>
<dbReference type="SUPFAM" id="SSF52799">
    <property type="entry name" value="(Phosphotyrosine protein) phosphatases II"/>
    <property type="match status" value="1"/>
</dbReference>
<evidence type="ECO:0000313" key="2">
    <source>
        <dbReference type="EMBL" id="GHP13343.1"/>
    </source>
</evidence>
<dbReference type="Pfam" id="PF13350">
    <property type="entry name" value="Y_phosphatase3"/>
    <property type="match status" value="1"/>
</dbReference>